<name>A0ABP9CRU9_9ACTN</name>
<proteinExistence type="predicted"/>
<comment type="caution">
    <text evidence="2">The sequence shown here is derived from an EMBL/GenBank/DDBJ whole genome shotgun (WGS) entry which is preliminary data.</text>
</comment>
<evidence type="ECO:0000256" key="1">
    <source>
        <dbReference type="SAM" id="MobiDB-lite"/>
    </source>
</evidence>
<evidence type="ECO:0000313" key="2">
    <source>
        <dbReference type="EMBL" id="GAA4813466.1"/>
    </source>
</evidence>
<keyword evidence="3" id="KW-1185">Reference proteome</keyword>
<protein>
    <recommendedName>
        <fullName evidence="4">PPM-type phosphatase domain-containing protein</fullName>
    </recommendedName>
</protein>
<reference evidence="3" key="1">
    <citation type="journal article" date="2019" name="Int. J. Syst. Evol. Microbiol.">
        <title>The Global Catalogue of Microorganisms (GCM) 10K type strain sequencing project: providing services to taxonomists for standard genome sequencing and annotation.</title>
        <authorList>
            <consortium name="The Broad Institute Genomics Platform"/>
            <consortium name="The Broad Institute Genome Sequencing Center for Infectious Disease"/>
            <person name="Wu L."/>
            <person name="Ma J."/>
        </authorList>
    </citation>
    <scope>NUCLEOTIDE SEQUENCE [LARGE SCALE GENOMIC DNA]</scope>
    <source>
        <strain evidence="3">JCM 18081</strain>
    </source>
</reference>
<accession>A0ABP9CRU9</accession>
<evidence type="ECO:0000313" key="3">
    <source>
        <dbReference type="Proteomes" id="UP001501265"/>
    </source>
</evidence>
<evidence type="ECO:0008006" key="4">
    <source>
        <dbReference type="Google" id="ProtNLM"/>
    </source>
</evidence>
<feature type="region of interest" description="Disordered" evidence="1">
    <location>
        <begin position="33"/>
        <end position="53"/>
    </location>
</feature>
<gene>
    <name evidence="2" type="ORF">GCM10023220_51200</name>
</gene>
<dbReference type="Proteomes" id="UP001501265">
    <property type="component" value="Unassembled WGS sequence"/>
</dbReference>
<organism evidence="2 3">
    <name type="scientific">Streptomyces ziwulingensis</name>
    <dbReference type="NCBI Taxonomy" id="1045501"/>
    <lineage>
        <taxon>Bacteria</taxon>
        <taxon>Bacillati</taxon>
        <taxon>Actinomycetota</taxon>
        <taxon>Actinomycetes</taxon>
        <taxon>Kitasatosporales</taxon>
        <taxon>Streptomycetaceae</taxon>
        <taxon>Streptomyces</taxon>
    </lineage>
</organism>
<dbReference type="EMBL" id="BAABIG010000056">
    <property type="protein sequence ID" value="GAA4813466.1"/>
    <property type="molecule type" value="Genomic_DNA"/>
</dbReference>
<sequence length="53" mass="5457">MSAVRTYGGRGSSAGLVAVCHPRLQRQAINTLGNALSPTGNDPDDPPVIAVVR</sequence>